<name>I4EKL8_9BACT</name>
<dbReference type="Pfam" id="PF02592">
    <property type="entry name" value="Vut_1"/>
    <property type="match status" value="1"/>
</dbReference>
<dbReference type="PANTHER" id="PTHR34300:SF2">
    <property type="entry name" value="QUEUOSINE PRECURSOR TRANSPORTER-RELATED"/>
    <property type="match status" value="1"/>
</dbReference>
<gene>
    <name evidence="2" type="ORF">NITHO_4690002</name>
</gene>
<accession>I4EKL8</accession>
<evidence type="ECO:0000256" key="1">
    <source>
        <dbReference type="HAMAP-Rule" id="MF_02088"/>
    </source>
</evidence>
<keyword evidence="1" id="KW-0472">Membrane</keyword>
<dbReference type="NCBIfam" id="TIGR00697">
    <property type="entry name" value="queuosine precursor transporter"/>
    <property type="match status" value="1"/>
</dbReference>
<comment type="similarity">
    <text evidence="1">Belongs to the vitamin uptake transporter (VUT/ECF) (TC 2.A.88) family. Q precursor transporter subfamily.</text>
</comment>
<keyword evidence="1" id="KW-0812">Transmembrane</keyword>
<dbReference type="Proteomes" id="UP000004221">
    <property type="component" value="Unassembled WGS sequence"/>
</dbReference>
<comment type="caution">
    <text evidence="2">The sequence shown here is derived from an EMBL/GenBank/DDBJ whole genome shotgun (WGS) entry which is preliminary data.</text>
</comment>
<evidence type="ECO:0000313" key="2">
    <source>
        <dbReference type="EMBL" id="CCF85230.1"/>
    </source>
</evidence>
<evidence type="ECO:0000313" key="3">
    <source>
        <dbReference type="Proteomes" id="UP000004221"/>
    </source>
</evidence>
<keyword evidence="1" id="KW-1133">Transmembrane helix</keyword>
<comment type="function">
    <text evidence="1">Involved in the import of queuosine (Q) precursors, required for Q precursor salvage.</text>
</comment>
<proteinExistence type="inferred from homology"/>
<feature type="transmembrane region" description="Helical" evidence="1">
    <location>
        <begin position="123"/>
        <end position="143"/>
    </location>
</feature>
<organism evidence="2 3">
    <name type="scientific">Nitrolancea hollandica Lb</name>
    <dbReference type="NCBI Taxonomy" id="1129897"/>
    <lineage>
        <taxon>Bacteria</taxon>
        <taxon>Pseudomonadati</taxon>
        <taxon>Thermomicrobiota</taxon>
        <taxon>Thermomicrobia</taxon>
        <taxon>Sphaerobacterales</taxon>
        <taxon>Sphaerobacterineae</taxon>
        <taxon>Sphaerobacteraceae</taxon>
        <taxon>Nitrolancea</taxon>
    </lineage>
</organism>
<keyword evidence="1" id="KW-0813">Transport</keyword>
<protein>
    <recommendedName>
        <fullName evidence="1">Probable queuosine precursor transporter</fullName>
        <shortName evidence="1">Q precursor transporter</shortName>
    </recommendedName>
</protein>
<dbReference type="InterPro" id="IPR003744">
    <property type="entry name" value="YhhQ"/>
</dbReference>
<reference evidence="2" key="2">
    <citation type="submission" date="2012-02" db="EMBL/GenBank/DDBJ databases">
        <authorList>
            <person name="MicroScope M."/>
        </authorList>
    </citation>
    <scope>NUCLEOTIDE SEQUENCE</scope>
    <source>
        <strain evidence="2">Lb</strain>
    </source>
</reference>
<comment type="subcellular location">
    <subcellularLocation>
        <location evidence="1">Cell membrane</location>
        <topology evidence="1">Multi-pass membrane protein</topology>
    </subcellularLocation>
</comment>
<reference evidence="2" key="1">
    <citation type="journal article" date="2012" name="ISME J.">
        <title>Nitrification expanded: discovery, physiology and genomics of a nitrite-oxidizing bacterium from the phylum Chloroflexi.</title>
        <authorList>
            <person name="Sorokin D.Y."/>
            <person name="Lucker S."/>
            <person name="Vejmelkova D."/>
            <person name="Kostrikina N.A."/>
            <person name="Kleerebezem R."/>
            <person name="Rijpstra W.I."/>
            <person name="Damste J.S."/>
            <person name="Le Paslier D."/>
            <person name="Muyzer G."/>
            <person name="Wagner M."/>
            <person name="van Loosdrecht M.C."/>
            <person name="Daims H."/>
        </authorList>
    </citation>
    <scope>NUCLEOTIDE SEQUENCE [LARGE SCALE GENOMIC DNA]</scope>
    <source>
        <strain evidence="2">Lb</strain>
    </source>
</reference>
<dbReference type="AlphaFoldDB" id="I4EKL8"/>
<sequence length="237" mass="25789">MADEVFGVRNQQPAEPLSPWFVLIAALFVTALITANIVAVKLVDVGGLIVPAGTITIFPLSYIFGDVLTEVYGFRRARLIIWLGFGCNLLAVLAIYFTQVLPPAGFWDGQAAYERILGFTPRLLAASFAAYLVGEFANSIVLAKMKLLTQGRWLWSRTIGSTLVGEGLDSLVFVSIAFAGTIGGGDLLRTVITAWVLKSAYEILATPLTYLIVNFLKRTEGIDTFDYGTSFSPIRLP</sequence>
<dbReference type="EMBL" id="CAGS01000411">
    <property type="protein sequence ID" value="CCF85230.1"/>
    <property type="molecule type" value="Genomic_DNA"/>
</dbReference>
<dbReference type="GO" id="GO:0022857">
    <property type="term" value="F:transmembrane transporter activity"/>
    <property type="evidence" value="ECO:0007669"/>
    <property type="project" value="UniProtKB-UniRule"/>
</dbReference>
<keyword evidence="1" id="KW-1003">Cell membrane</keyword>
<feature type="transmembrane region" description="Helical" evidence="1">
    <location>
        <begin position="20"/>
        <end position="39"/>
    </location>
</feature>
<dbReference type="HAMAP" id="MF_02088">
    <property type="entry name" value="Q_prec_transport"/>
    <property type="match status" value="1"/>
</dbReference>
<reference evidence="2" key="3">
    <citation type="journal article" date="2014" name="Int. J. Syst. Evol. Microbiol.">
        <title>Nitrolancea hollandica gen. nov., sp. nov., a chemolithoautotrophic nitrite-oxidizing bacterium from a bioreactor belonging to the phylum Chloroflexi.</title>
        <authorList>
            <person name="Sorokin D.Y."/>
            <person name="Vejmelkova D."/>
            <person name="Luecker S."/>
            <person name="Streshinskaya G.M."/>
            <person name="Rijpstra I."/>
            <person name="Sinninghe Damst. J."/>
            <person name="Kleerebezem R."/>
            <person name="Van Loosdrecht M."/>
            <person name="Muyzer G."/>
            <person name="Daims H."/>
        </authorList>
    </citation>
    <scope>NUCLEOTIDE SEQUENCE</scope>
    <source>
        <strain evidence="2">Lb</strain>
    </source>
</reference>
<dbReference type="GO" id="GO:0005886">
    <property type="term" value="C:plasma membrane"/>
    <property type="evidence" value="ECO:0007669"/>
    <property type="project" value="UniProtKB-SubCell"/>
</dbReference>
<keyword evidence="3" id="KW-1185">Reference proteome</keyword>
<dbReference type="PANTHER" id="PTHR34300">
    <property type="entry name" value="QUEUOSINE PRECURSOR TRANSPORTER-RELATED"/>
    <property type="match status" value="1"/>
</dbReference>
<feature type="transmembrane region" description="Helical" evidence="1">
    <location>
        <begin position="45"/>
        <end position="65"/>
    </location>
</feature>
<feature type="transmembrane region" description="Helical" evidence="1">
    <location>
        <begin position="77"/>
        <end position="97"/>
    </location>
</feature>